<dbReference type="SUPFAM" id="SSF53850">
    <property type="entry name" value="Periplasmic binding protein-like II"/>
    <property type="match status" value="1"/>
</dbReference>
<dbReference type="PANTHER" id="PTHR35841">
    <property type="entry name" value="PHOSPHONATES-BINDING PERIPLASMIC PROTEIN"/>
    <property type="match status" value="1"/>
</dbReference>
<evidence type="ECO:0000313" key="1">
    <source>
        <dbReference type="EMBL" id="MCQ8242006.1"/>
    </source>
</evidence>
<accession>A0ABT1W082</accession>
<dbReference type="Gene3D" id="3.40.190.10">
    <property type="entry name" value="Periplasmic binding protein-like II"/>
    <property type="match status" value="1"/>
</dbReference>
<dbReference type="Proteomes" id="UP001524547">
    <property type="component" value="Unassembled WGS sequence"/>
</dbReference>
<dbReference type="RefSeq" id="WP_422920764.1">
    <property type="nucleotide sequence ID" value="NZ_JAMZEJ010000009.1"/>
</dbReference>
<dbReference type="EMBL" id="JAMZEJ010000009">
    <property type="protein sequence ID" value="MCQ8242006.1"/>
    <property type="molecule type" value="Genomic_DNA"/>
</dbReference>
<dbReference type="PANTHER" id="PTHR35841:SF1">
    <property type="entry name" value="PHOSPHONATES-BINDING PERIPLASMIC PROTEIN"/>
    <property type="match status" value="1"/>
</dbReference>
<name>A0ABT1W082_9PROT</name>
<keyword evidence="2" id="KW-1185">Reference proteome</keyword>
<evidence type="ECO:0000313" key="2">
    <source>
        <dbReference type="Proteomes" id="UP001524547"/>
    </source>
</evidence>
<proteinExistence type="predicted"/>
<organism evidence="1 2">
    <name type="scientific">Rhizosaccharibacter radicis</name>
    <dbReference type="NCBI Taxonomy" id="2782605"/>
    <lineage>
        <taxon>Bacteria</taxon>
        <taxon>Pseudomonadati</taxon>
        <taxon>Pseudomonadota</taxon>
        <taxon>Alphaproteobacteria</taxon>
        <taxon>Acetobacterales</taxon>
        <taxon>Acetobacteraceae</taxon>
        <taxon>Rhizosaccharibacter</taxon>
    </lineage>
</organism>
<dbReference type="Pfam" id="PF12974">
    <property type="entry name" value="Phosphonate-bd"/>
    <property type="match status" value="1"/>
</dbReference>
<protein>
    <submittedName>
        <fullName evidence="1">PhnD/SsuA/transferrin family substrate-binding protein</fullName>
    </submittedName>
</protein>
<reference evidence="1 2" key="1">
    <citation type="submission" date="2022-06" db="EMBL/GenBank/DDBJ databases">
        <title>Rhizosaccharibacter gen. nov. sp. nov. KSS12, endophytic bacteria isolated from sugarcane.</title>
        <authorList>
            <person name="Pitiwittayakul N."/>
        </authorList>
    </citation>
    <scope>NUCLEOTIDE SEQUENCE [LARGE SCALE GENOMIC DNA]</scope>
    <source>
        <strain evidence="1 2">KSS12</strain>
    </source>
</reference>
<gene>
    <name evidence="1" type="ORF">NFI88_14290</name>
</gene>
<comment type="caution">
    <text evidence="1">The sequence shown here is derived from an EMBL/GenBank/DDBJ whole genome shotgun (WGS) entry which is preliminary data.</text>
</comment>
<sequence>MIASLPMYDLPERRADTDALWVAIGERLRQQGIAAPRTLSRADDPEAAWRDGRLLLSQSCGLPLLHLPDTVRVVATPRYRAPGCESIRYRSALMVRADDSASDLGALRNRRCGINGRDSNSGMNLLRAAVAPLAEGGRFFASVSVSGSHADSLRWLGEGVIDVAAIDCVTLALLSRDRPALLAPSRVLGWTEATPGLPLITGRVEWVAPLRDALAAVAADPALAAVREALLIEGFEPTERGAYDEVAALERRARTLGYPVLA</sequence>